<dbReference type="Proteomes" id="UP000275719">
    <property type="component" value="Unassembled WGS sequence"/>
</dbReference>
<dbReference type="PANTHER" id="PTHR37694:SF1">
    <property type="entry name" value="SLR8022 PROTEIN"/>
    <property type="match status" value="1"/>
</dbReference>
<dbReference type="PANTHER" id="PTHR37694">
    <property type="entry name" value="SLR8022 PROTEIN"/>
    <property type="match status" value="1"/>
</dbReference>
<organism evidence="2 3">
    <name type="scientific">Paenimyroides tangerinum</name>
    <dbReference type="NCBI Taxonomy" id="2488728"/>
    <lineage>
        <taxon>Bacteria</taxon>
        <taxon>Pseudomonadati</taxon>
        <taxon>Bacteroidota</taxon>
        <taxon>Flavobacteriia</taxon>
        <taxon>Flavobacteriales</taxon>
        <taxon>Flavobacteriaceae</taxon>
        <taxon>Paenimyroides</taxon>
    </lineage>
</organism>
<comment type="caution">
    <text evidence="2">The sequence shown here is derived from an EMBL/GenBank/DDBJ whole genome shotgun (WGS) entry which is preliminary data.</text>
</comment>
<dbReference type="CDD" id="cd02230">
    <property type="entry name" value="cupin_HP0902-like"/>
    <property type="match status" value="1"/>
</dbReference>
<feature type="domain" description="Cupin type-2" evidence="1">
    <location>
        <begin position="34"/>
        <end position="96"/>
    </location>
</feature>
<dbReference type="InterPro" id="IPR011051">
    <property type="entry name" value="RmlC_Cupin_sf"/>
</dbReference>
<dbReference type="EMBL" id="RQVQ01000017">
    <property type="protein sequence ID" value="RRJ90354.1"/>
    <property type="molecule type" value="Genomic_DNA"/>
</dbReference>
<name>A0A3P3W6K3_9FLAO</name>
<protein>
    <submittedName>
        <fullName evidence="2">Cupin domain-containing protein</fullName>
    </submittedName>
</protein>
<dbReference type="Pfam" id="PF07883">
    <property type="entry name" value="Cupin_2"/>
    <property type="match status" value="1"/>
</dbReference>
<evidence type="ECO:0000259" key="1">
    <source>
        <dbReference type="Pfam" id="PF07883"/>
    </source>
</evidence>
<reference evidence="2 3" key="1">
    <citation type="submission" date="2018-11" db="EMBL/GenBank/DDBJ databases">
        <title>Flavobacterium sp. nov., YIM 102701-2 draft genome.</title>
        <authorList>
            <person name="Li G."/>
            <person name="Jiang Y."/>
        </authorList>
    </citation>
    <scope>NUCLEOTIDE SEQUENCE [LARGE SCALE GENOMIC DNA]</scope>
    <source>
        <strain evidence="2 3">YIM 102701-2</strain>
    </source>
</reference>
<dbReference type="InterPro" id="IPR013096">
    <property type="entry name" value="Cupin_2"/>
</dbReference>
<sequence>MKIQSFNTDVVFDQERIQTKVIIETSFSKEIRILLAKGQLMKEHKAPFSIVIHVLQGSINLGSEGEIQEMNAGDLITLDANIPHDLKANQDSIIRLTLSKLDKMERVENVIK</sequence>
<proteinExistence type="predicted"/>
<accession>A0A3P3W6K3</accession>
<keyword evidence="3" id="KW-1185">Reference proteome</keyword>
<dbReference type="InterPro" id="IPR014710">
    <property type="entry name" value="RmlC-like_jellyroll"/>
</dbReference>
<gene>
    <name evidence="2" type="ORF">EG240_08875</name>
</gene>
<dbReference type="OrthoDB" id="997205at2"/>
<evidence type="ECO:0000313" key="2">
    <source>
        <dbReference type="EMBL" id="RRJ90354.1"/>
    </source>
</evidence>
<dbReference type="AlphaFoldDB" id="A0A3P3W6K3"/>
<evidence type="ECO:0000313" key="3">
    <source>
        <dbReference type="Proteomes" id="UP000275719"/>
    </source>
</evidence>
<dbReference type="SUPFAM" id="SSF51182">
    <property type="entry name" value="RmlC-like cupins"/>
    <property type="match status" value="1"/>
</dbReference>
<dbReference type="Gene3D" id="2.60.120.10">
    <property type="entry name" value="Jelly Rolls"/>
    <property type="match status" value="1"/>
</dbReference>
<dbReference type="RefSeq" id="WP_125019039.1">
    <property type="nucleotide sequence ID" value="NZ_RQVQ01000017.1"/>
</dbReference>